<dbReference type="InterPro" id="IPR015422">
    <property type="entry name" value="PyrdxlP-dep_Trfase_small"/>
</dbReference>
<dbReference type="Pfam" id="PF00155">
    <property type="entry name" value="Aminotran_1_2"/>
    <property type="match status" value="1"/>
</dbReference>
<name>D9WQE9_9ACTN</name>
<dbReference type="EMBL" id="GG657754">
    <property type="protein sequence ID" value="EFL28082.1"/>
    <property type="molecule type" value="Genomic_DNA"/>
</dbReference>
<dbReference type="AlphaFoldDB" id="D9WQE9"/>
<dbReference type="Proteomes" id="UP000003963">
    <property type="component" value="Unassembled WGS sequence"/>
</dbReference>
<sequence>MTAVDSAGPVPPVTTGGLKWTRHPPDVLAAWVAEMDYGTAPPVRDAVEEAVRRGGFGYPDDRSRRDLTTACAEWLGRTHGWPLDPGQVFPLPDVVHGVRVALEAHSPPGSPVILPVPAYPPLADVVRGSRRPLIEVPMSARDGRPTLDPAALDRAFAAGGRTLLLCNPYNPLGTVATARELHDIAAVVDRYGGRVVADEIHSPLVYPGHRHVPYASLSDTAAHHTVTLVSASKGWNIPGLMCAQAIVTSERDRAVWAALPVAVTGGVSPLGIVAGTAAYRHGDEWLAGVLRTLDANRRLLADLLGELLPTVRYRLPEGTYLAWLDFRQLQLPVEPAEFWLREARVALSAGRLFGASGAGHARLNFATSPYVLDRLVRAMADTRGRRAWN</sequence>
<evidence type="ECO:0000256" key="5">
    <source>
        <dbReference type="ARBA" id="ARBA00037974"/>
    </source>
</evidence>
<dbReference type="PANTHER" id="PTHR43525:SF2">
    <property type="entry name" value="CYSTATHIONINE BETA-LYASE-RELATED"/>
    <property type="match status" value="1"/>
</dbReference>
<dbReference type="STRING" id="457427.SSOG_07796"/>
<dbReference type="SUPFAM" id="SSF53383">
    <property type="entry name" value="PLP-dependent transferases"/>
    <property type="match status" value="1"/>
</dbReference>
<dbReference type="RefSeq" id="WP_009719880.1">
    <property type="nucleotide sequence ID" value="NZ_GG657754.1"/>
</dbReference>
<evidence type="ECO:0000256" key="3">
    <source>
        <dbReference type="ARBA" id="ARBA00022898"/>
    </source>
</evidence>
<dbReference type="PANTHER" id="PTHR43525">
    <property type="entry name" value="PROTEIN MALY"/>
    <property type="match status" value="1"/>
</dbReference>
<keyword evidence="7" id="KW-0808">Transferase</keyword>
<protein>
    <recommendedName>
        <fullName evidence="2">cysteine-S-conjugate beta-lyase</fullName>
        <ecNumber evidence="2">4.4.1.13</ecNumber>
    </recommendedName>
</protein>
<dbReference type="HOGENOM" id="CLU_017584_15_2_11"/>
<dbReference type="InterPro" id="IPR051798">
    <property type="entry name" value="Class-II_PLP-Dep_Aminotrans"/>
</dbReference>
<evidence type="ECO:0000256" key="4">
    <source>
        <dbReference type="ARBA" id="ARBA00023239"/>
    </source>
</evidence>
<reference evidence="7 8" key="1">
    <citation type="submission" date="2009-02" db="EMBL/GenBank/DDBJ databases">
        <title>Annotation of Streptomyces hygroscopicus strain ATCC 53653.</title>
        <authorList>
            <consortium name="The Broad Institute Genome Sequencing Platform"/>
            <consortium name="Broad Institute Microbial Sequencing Center"/>
            <person name="Fischbach M."/>
            <person name="Godfrey P."/>
            <person name="Ward D."/>
            <person name="Young S."/>
            <person name="Zeng Q."/>
            <person name="Koehrsen M."/>
            <person name="Alvarado L."/>
            <person name="Berlin A.M."/>
            <person name="Bochicchio J."/>
            <person name="Borenstein D."/>
            <person name="Chapman S.B."/>
            <person name="Chen Z."/>
            <person name="Engels R."/>
            <person name="Freedman E."/>
            <person name="Gellesch M."/>
            <person name="Goldberg J."/>
            <person name="Griggs A."/>
            <person name="Gujja S."/>
            <person name="Heilman E.R."/>
            <person name="Heiman D.I."/>
            <person name="Hepburn T.A."/>
            <person name="Howarth C."/>
            <person name="Jen D."/>
            <person name="Larson L."/>
            <person name="Lewis B."/>
            <person name="Mehta T."/>
            <person name="Park D."/>
            <person name="Pearson M."/>
            <person name="Richards J."/>
            <person name="Roberts A."/>
            <person name="Saif S."/>
            <person name="Shea T.D."/>
            <person name="Shenoy N."/>
            <person name="Sisk P."/>
            <person name="Stolte C."/>
            <person name="Sykes S.N."/>
            <person name="Thomson T."/>
            <person name="Walk T."/>
            <person name="White J."/>
            <person name="Yandava C."/>
            <person name="Straight P."/>
            <person name="Clardy J."/>
            <person name="Hung D."/>
            <person name="Kolter R."/>
            <person name="Mekalanos J."/>
            <person name="Walker S."/>
            <person name="Walsh C.T."/>
            <person name="Wieland-Brown L.C."/>
            <person name="Haas B."/>
            <person name="Nusbaum C."/>
            <person name="Birren B."/>
        </authorList>
    </citation>
    <scope>NUCLEOTIDE SEQUENCE [LARGE SCALE GENOMIC DNA]</scope>
    <source>
        <strain evidence="7 8">ATCC 53653</strain>
    </source>
</reference>
<dbReference type="GO" id="GO:0047804">
    <property type="term" value="F:cysteine-S-conjugate beta-lyase activity"/>
    <property type="evidence" value="ECO:0007669"/>
    <property type="project" value="UniProtKB-EC"/>
</dbReference>
<dbReference type="GO" id="GO:0030170">
    <property type="term" value="F:pyridoxal phosphate binding"/>
    <property type="evidence" value="ECO:0007669"/>
    <property type="project" value="InterPro"/>
</dbReference>
<evidence type="ECO:0000256" key="2">
    <source>
        <dbReference type="ARBA" id="ARBA00012224"/>
    </source>
</evidence>
<organism evidence="7 8">
    <name type="scientific">Streptomyces himastatinicus ATCC 53653</name>
    <dbReference type="NCBI Taxonomy" id="457427"/>
    <lineage>
        <taxon>Bacteria</taxon>
        <taxon>Bacillati</taxon>
        <taxon>Actinomycetota</taxon>
        <taxon>Actinomycetes</taxon>
        <taxon>Kitasatosporales</taxon>
        <taxon>Streptomycetaceae</taxon>
        <taxon>Streptomyces</taxon>
        <taxon>Streptomyces violaceusniger group</taxon>
    </lineage>
</organism>
<evidence type="ECO:0000313" key="7">
    <source>
        <dbReference type="EMBL" id="EFL28082.1"/>
    </source>
</evidence>
<dbReference type="InterPro" id="IPR015421">
    <property type="entry name" value="PyrdxlP-dep_Trfase_major"/>
</dbReference>
<proteinExistence type="inferred from homology"/>
<dbReference type="OrthoDB" id="3224382at2"/>
<gene>
    <name evidence="7" type="ORF">SSOG_07796</name>
</gene>
<feature type="domain" description="Aminotransferase class I/classII large" evidence="6">
    <location>
        <begin position="34"/>
        <end position="378"/>
    </location>
</feature>
<evidence type="ECO:0000256" key="1">
    <source>
        <dbReference type="ARBA" id="ARBA00001933"/>
    </source>
</evidence>
<accession>D9WQE9</accession>
<dbReference type="EC" id="4.4.1.13" evidence="2"/>
<keyword evidence="3" id="KW-0663">Pyridoxal phosphate</keyword>
<dbReference type="InterPro" id="IPR015424">
    <property type="entry name" value="PyrdxlP-dep_Trfase"/>
</dbReference>
<dbReference type="CDD" id="cd00609">
    <property type="entry name" value="AAT_like"/>
    <property type="match status" value="1"/>
</dbReference>
<evidence type="ECO:0000313" key="8">
    <source>
        <dbReference type="Proteomes" id="UP000003963"/>
    </source>
</evidence>
<comment type="cofactor">
    <cofactor evidence="1">
        <name>pyridoxal 5'-phosphate</name>
        <dbReference type="ChEBI" id="CHEBI:597326"/>
    </cofactor>
</comment>
<keyword evidence="8" id="KW-1185">Reference proteome</keyword>
<dbReference type="Gene3D" id="3.90.1150.10">
    <property type="entry name" value="Aspartate Aminotransferase, domain 1"/>
    <property type="match status" value="1"/>
</dbReference>
<evidence type="ECO:0000259" key="6">
    <source>
        <dbReference type="Pfam" id="PF00155"/>
    </source>
</evidence>
<keyword evidence="7" id="KW-0032">Aminotransferase</keyword>
<keyword evidence="4" id="KW-0456">Lyase</keyword>
<dbReference type="GO" id="GO:0008483">
    <property type="term" value="F:transaminase activity"/>
    <property type="evidence" value="ECO:0007669"/>
    <property type="project" value="UniProtKB-KW"/>
</dbReference>
<dbReference type="InterPro" id="IPR004839">
    <property type="entry name" value="Aminotransferase_I/II_large"/>
</dbReference>
<dbReference type="Gene3D" id="3.40.640.10">
    <property type="entry name" value="Type I PLP-dependent aspartate aminotransferase-like (Major domain)"/>
    <property type="match status" value="1"/>
</dbReference>
<comment type="similarity">
    <text evidence="5">Belongs to the class-II pyridoxal-phosphate-dependent aminotransferase family. MalY/PatB cystathionine beta-lyase subfamily.</text>
</comment>